<proteinExistence type="predicted"/>
<dbReference type="RefSeq" id="WP_090549201.1">
    <property type="nucleotide sequence ID" value="NZ_FNFP01000001.1"/>
</dbReference>
<evidence type="ECO:0000313" key="1">
    <source>
        <dbReference type="EMBL" id="SDJ91426.1"/>
    </source>
</evidence>
<dbReference type="EMBL" id="FNFP01000001">
    <property type="protein sequence ID" value="SDJ91426.1"/>
    <property type="molecule type" value="Genomic_DNA"/>
</dbReference>
<organism evidence="1 2">
    <name type="scientific">Natronincola ferrireducens</name>
    <dbReference type="NCBI Taxonomy" id="393762"/>
    <lineage>
        <taxon>Bacteria</taxon>
        <taxon>Bacillati</taxon>
        <taxon>Bacillota</taxon>
        <taxon>Clostridia</taxon>
        <taxon>Peptostreptococcales</taxon>
        <taxon>Natronincolaceae</taxon>
        <taxon>Natronincola</taxon>
    </lineage>
</organism>
<reference evidence="1 2" key="1">
    <citation type="submission" date="2016-10" db="EMBL/GenBank/DDBJ databases">
        <authorList>
            <person name="de Groot N.N."/>
        </authorList>
    </citation>
    <scope>NUCLEOTIDE SEQUENCE [LARGE SCALE GENOMIC DNA]</scope>
    <source>
        <strain evidence="1 2">DSM 18346</strain>
    </source>
</reference>
<dbReference type="STRING" id="393762.SAMN05660472_00261"/>
<accession>A0A1G8XLU5</accession>
<keyword evidence="2" id="KW-1185">Reference proteome</keyword>
<dbReference type="OrthoDB" id="1681497at2"/>
<sequence>MDKNIDFNGLIETVGKCCLSENSCGTCQKDNCLVGYCKQSLLTSFKQKDEFIDRGMDYIPYADTKLYDEETLVNTIGFILNQCKNCQLYHDEDCIINIIRSSMEVALLGDHTEYKGSTLMYFSDLGNKNKEMSQRIYAAFKQVNK</sequence>
<gene>
    <name evidence="1" type="ORF">SAMN05660472_00261</name>
</gene>
<evidence type="ECO:0000313" key="2">
    <source>
        <dbReference type="Proteomes" id="UP000198718"/>
    </source>
</evidence>
<name>A0A1G8XLU5_9FIRM</name>
<dbReference type="AlphaFoldDB" id="A0A1G8XLU5"/>
<protein>
    <submittedName>
        <fullName evidence="1">Uncharacterized protein</fullName>
    </submittedName>
</protein>
<dbReference type="Proteomes" id="UP000198718">
    <property type="component" value="Unassembled WGS sequence"/>
</dbReference>